<protein>
    <submittedName>
        <fullName evidence="2">Uncharacterized protein</fullName>
    </submittedName>
</protein>
<dbReference type="RefSeq" id="WP_190931371.1">
    <property type="nucleotide sequence ID" value="NZ_JACXJA010000046.1"/>
</dbReference>
<organism evidence="2 3">
    <name type="scientific">Paenibacillus oceani</name>
    <dbReference type="NCBI Taxonomy" id="2772510"/>
    <lineage>
        <taxon>Bacteria</taxon>
        <taxon>Bacillati</taxon>
        <taxon>Bacillota</taxon>
        <taxon>Bacilli</taxon>
        <taxon>Bacillales</taxon>
        <taxon>Paenibacillaceae</taxon>
        <taxon>Paenibacillus</taxon>
    </lineage>
</organism>
<proteinExistence type="predicted"/>
<evidence type="ECO:0000313" key="3">
    <source>
        <dbReference type="Proteomes" id="UP000639396"/>
    </source>
</evidence>
<reference evidence="2" key="1">
    <citation type="submission" date="2020-09" db="EMBL/GenBank/DDBJ databases">
        <title>A novel bacterium of genus Paenibacillus, isolated from South China Sea.</title>
        <authorList>
            <person name="Huang H."/>
            <person name="Mo K."/>
            <person name="Hu Y."/>
        </authorList>
    </citation>
    <scope>NUCLEOTIDE SEQUENCE</scope>
    <source>
        <strain evidence="2">IB182363</strain>
    </source>
</reference>
<keyword evidence="3" id="KW-1185">Reference proteome</keyword>
<evidence type="ECO:0000256" key="1">
    <source>
        <dbReference type="SAM" id="MobiDB-lite"/>
    </source>
</evidence>
<comment type="caution">
    <text evidence="2">The sequence shown here is derived from an EMBL/GenBank/DDBJ whole genome shotgun (WGS) entry which is preliminary data.</text>
</comment>
<sequence length="96" mass="10749">MFEPQNDRAQRTEKFATDDGWMEDLDAAEDRDVMPDNEAYDNAETFGEVLRQYADTVAFVNVLYPDQMDVGEAEEAFEDGLAGEDDEGGENGTERG</sequence>
<gene>
    <name evidence="2" type="ORF">IDH45_27600</name>
</gene>
<name>A0A927CF29_9BACL</name>
<feature type="compositionally biased region" description="Basic and acidic residues" evidence="1">
    <location>
        <begin position="1"/>
        <end position="17"/>
    </location>
</feature>
<dbReference type="EMBL" id="JACXJA010000046">
    <property type="protein sequence ID" value="MBD2865752.1"/>
    <property type="molecule type" value="Genomic_DNA"/>
</dbReference>
<evidence type="ECO:0000313" key="2">
    <source>
        <dbReference type="EMBL" id="MBD2865752.1"/>
    </source>
</evidence>
<dbReference type="Proteomes" id="UP000639396">
    <property type="component" value="Unassembled WGS sequence"/>
</dbReference>
<dbReference type="AlphaFoldDB" id="A0A927CF29"/>
<feature type="region of interest" description="Disordered" evidence="1">
    <location>
        <begin position="1"/>
        <end position="22"/>
    </location>
</feature>
<accession>A0A927CF29</accession>